<keyword evidence="2" id="KW-1185">Reference proteome</keyword>
<evidence type="ECO:0008006" key="3">
    <source>
        <dbReference type="Google" id="ProtNLM"/>
    </source>
</evidence>
<evidence type="ECO:0000313" key="2">
    <source>
        <dbReference type="Proteomes" id="UP001501161"/>
    </source>
</evidence>
<dbReference type="RefSeq" id="WP_231251028.1">
    <property type="nucleotide sequence ID" value="NZ_BAAAMQ010000017.1"/>
</dbReference>
<reference evidence="1 2" key="1">
    <citation type="journal article" date="2019" name="Int. J. Syst. Evol. Microbiol.">
        <title>The Global Catalogue of Microorganisms (GCM) 10K type strain sequencing project: providing services to taxonomists for standard genome sequencing and annotation.</title>
        <authorList>
            <consortium name="The Broad Institute Genomics Platform"/>
            <consortium name="The Broad Institute Genome Sequencing Center for Infectious Disease"/>
            <person name="Wu L."/>
            <person name="Ma J."/>
        </authorList>
    </citation>
    <scope>NUCLEOTIDE SEQUENCE [LARGE SCALE GENOMIC DNA]</scope>
    <source>
        <strain evidence="1 2">JCM 13813</strain>
    </source>
</reference>
<proteinExistence type="predicted"/>
<organism evidence="1 2">
    <name type="scientific">Nocardioides furvisabuli</name>
    <dbReference type="NCBI Taxonomy" id="375542"/>
    <lineage>
        <taxon>Bacteria</taxon>
        <taxon>Bacillati</taxon>
        <taxon>Actinomycetota</taxon>
        <taxon>Actinomycetes</taxon>
        <taxon>Propionibacteriales</taxon>
        <taxon>Nocardioidaceae</taxon>
        <taxon>Nocardioides</taxon>
    </lineage>
</organism>
<sequence>MNHRVYRKPAIIPVPSEGPPQIRWFLDIDGTISPYGLSLPWDDATLYGPRPNSDLAVPYRREVADGIQRISQREGVEVVWLTTWSHDEVKAWTEAGLGPFRLIRKRKAGRDRWWKAQAVKEWLHKHPHGRAIWTDDDISTGGLRGLDRTRLLAIAPDPAVGLRTRDLAKIERWIAALGSRPTG</sequence>
<gene>
    <name evidence="1" type="ORF">GCM10009726_34110</name>
</gene>
<dbReference type="Pfam" id="PF18143">
    <property type="entry name" value="HAD_SAK_2"/>
    <property type="match status" value="1"/>
</dbReference>
<accession>A0ABN2XRB3</accession>
<name>A0ABN2XRB3_9ACTN</name>
<comment type="caution">
    <text evidence="1">The sequence shown here is derived from an EMBL/GenBank/DDBJ whole genome shotgun (WGS) entry which is preliminary data.</text>
</comment>
<dbReference type="EMBL" id="BAAAMQ010000017">
    <property type="protein sequence ID" value="GAA2115376.1"/>
    <property type="molecule type" value="Genomic_DNA"/>
</dbReference>
<evidence type="ECO:0000313" key="1">
    <source>
        <dbReference type="EMBL" id="GAA2115376.1"/>
    </source>
</evidence>
<protein>
    <recommendedName>
        <fullName evidence="3">Secreted protein</fullName>
    </recommendedName>
</protein>
<dbReference type="Proteomes" id="UP001501161">
    <property type="component" value="Unassembled WGS sequence"/>
</dbReference>